<dbReference type="Pfam" id="PF06094">
    <property type="entry name" value="GGACT"/>
    <property type="match status" value="1"/>
</dbReference>
<accession>A0A2Z3RZZ8</accession>
<proteinExistence type="predicted"/>
<dbReference type="Proteomes" id="UP000246894">
    <property type="component" value="Chromosome"/>
</dbReference>
<feature type="domain" description="Gamma-glutamylcyclotransferase AIG2-like" evidence="1">
    <location>
        <begin position="5"/>
        <end position="104"/>
    </location>
</feature>
<sequence>MRLATYGTLGPGKPNHHHVSMIDGNWSSGSVRGFLYEAGWGAKLGFPGIVLDSTGPEVAVDLLESDLLSEHLERLDEFEGPGYDRVLTQVQTPSGVVDAYIYVIVP</sequence>
<gene>
    <name evidence="2" type="ORF">AURMO_01046</name>
</gene>
<evidence type="ECO:0000313" key="2">
    <source>
        <dbReference type="EMBL" id="AWR21644.1"/>
    </source>
</evidence>
<dbReference type="KEGG" id="aum:AURMO_01046"/>
<keyword evidence="3" id="KW-1185">Reference proteome</keyword>
<dbReference type="SUPFAM" id="SSF110857">
    <property type="entry name" value="Gamma-glutamyl cyclotransferase-like"/>
    <property type="match status" value="1"/>
</dbReference>
<dbReference type="OrthoDB" id="5070127at2"/>
<organism evidence="2 3">
    <name type="scientific">Aurantimicrobium photophilum</name>
    <dbReference type="NCBI Taxonomy" id="1987356"/>
    <lineage>
        <taxon>Bacteria</taxon>
        <taxon>Bacillati</taxon>
        <taxon>Actinomycetota</taxon>
        <taxon>Actinomycetes</taxon>
        <taxon>Micrococcales</taxon>
        <taxon>Microbacteriaceae</taxon>
        <taxon>Aurantimicrobium</taxon>
    </lineage>
</organism>
<evidence type="ECO:0000259" key="1">
    <source>
        <dbReference type="Pfam" id="PF06094"/>
    </source>
</evidence>
<reference evidence="2 3" key="1">
    <citation type="submission" date="2017-10" db="EMBL/GenBank/DDBJ databases">
        <title>Genome of an Actinobacterium that displays light-enhanced growth.</title>
        <authorList>
            <person name="Maresca J.A."/>
            <person name="Hempel P."/>
            <person name="Shevchenko O."/>
            <person name="Miller K.J."/>
            <person name="Hahn M.W."/>
        </authorList>
    </citation>
    <scope>NUCLEOTIDE SEQUENCE [LARGE SCALE GENOMIC DNA]</scope>
    <source>
        <strain evidence="2 3">MWH-Mo1</strain>
    </source>
</reference>
<dbReference type="InterPro" id="IPR013024">
    <property type="entry name" value="GGCT-like"/>
</dbReference>
<protein>
    <submittedName>
        <fullName evidence="2">AIG2-like family protein</fullName>
    </submittedName>
</protein>
<dbReference type="CDD" id="cd06661">
    <property type="entry name" value="GGCT_like"/>
    <property type="match status" value="1"/>
</dbReference>
<dbReference type="InterPro" id="IPR009288">
    <property type="entry name" value="AIG2-like_dom"/>
</dbReference>
<dbReference type="EMBL" id="CP023994">
    <property type="protein sequence ID" value="AWR21644.1"/>
    <property type="molecule type" value="Genomic_DNA"/>
</dbReference>
<dbReference type="RefSeq" id="WP_110233692.1">
    <property type="nucleotide sequence ID" value="NZ_CP023994.1"/>
</dbReference>
<dbReference type="AlphaFoldDB" id="A0A2Z3RZZ8"/>
<dbReference type="InterPro" id="IPR036568">
    <property type="entry name" value="GGCT-like_sf"/>
</dbReference>
<evidence type="ECO:0000313" key="3">
    <source>
        <dbReference type="Proteomes" id="UP000246894"/>
    </source>
</evidence>
<name>A0A2Z3RZZ8_9MICO</name>
<dbReference type="Gene3D" id="3.10.490.10">
    <property type="entry name" value="Gamma-glutamyl cyclotransferase-like"/>
    <property type="match status" value="1"/>
</dbReference>